<accession>A0A4P6Q2F5</accession>
<dbReference type="PANTHER" id="PTHR12460">
    <property type="entry name" value="CYCLIN-DEPENDENT KINASE INHIBITOR-RELATED PROTEIN"/>
    <property type="match status" value="1"/>
</dbReference>
<dbReference type="Proteomes" id="UP000292235">
    <property type="component" value="Chromosome"/>
</dbReference>
<dbReference type="InterPro" id="IPR038765">
    <property type="entry name" value="Papain-like_cys_pep_sf"/>
</dbReference>
<dbReference type="EMBL" id="CP036455">
    <property type="protein sequence ID" value="QBI53421.1"/>
    <property type="molecule type" value="Genomic_DNA"/>
</dbReference>
<reference evidence="2 3" key="1">
    <citation type="submission" date="2019-02" db="EMBL/GenBank/DDBJ databases">
        <authorList>
            <person name="Khodamoradi S."/>
            <person name="Hahnke R.L."/>
            <person name="Kaempfer P."/>
            <person name="Schumann P."/>
            <person name="Rohde M."/>
            <person name="Steinert M."/>
            <person name="Luzhetskyy A."/>
            <person name="Wink J."/>
            <person name="Ruckert C."/>
        </authorList>
    </citation>
    <scope>NUCLEOTIDE SEQUENCE [LARGE SCALE GENOMIC DNA]</scope>
    <source>
        <strain evidence="2 3">M2</strain>
    </source>
</reference>
<organism evidence="2 3">
    <name type="scientific">Streptomonospora litoralis</name>
    <dbReference type="NCBI Taxonomy" id="2498135"/>
    <lineage>
        <taxon>Bacteria</taxon>
        <taxon>Bacillati</taxon>
        <taxon>Actinomycetota</taxon>
        <taxon>Actinomycetes</taxon>
        <taxon>Streptosporangiales</taxon>
        <taxon>Nocardiopsidaceae</taxon>
        <taxon>Streptomonospora</taxon>
    </lineage>
</organism>
<dbReference type="Gene3D" id="3.90.1720.10">
    <property type="entry name" value="endopeptidase domain like (from Nostoc punctiforme)"/>
    <property type="match status" value="1"/>
</dbReference>
<keyword evidence="3" id="KW-1185">Reference proteome</keyword>
<feature type="transmembrane region" description="Helical" evidence="1">
    <location>
        <begin position="669"/>
        <end position="693"/>
    </location>
</feature>
<gene>
    <name evidence="2" type="primary">lytF</name>
    <name evidence="2" type="ORF">EKD16_08135</name>
</gene>
<dbReference type="RefSeq" id="WP_131097790.1">
    <property type="nucleotide sequence ID" value="NZ_CP036455.1"/>
</dbReference>
<protein>
    <submittedName>
        <fullName evidence="2">Peptidoglycan endopeptidase LytF</fullName>
        <ecNumber evidence="2">3.4.-.-</ecNumber>
    </submittedName>
</protein>
<feature type="transmembrane region" description="Helical" evidence="1">
    <location>
        <begin position="713"/>
        <end position="733"/>
    </location>
</feature>
<feature type="transmembrane region" description="Helical" evidence="1">
    <location>
        <begin position="605"/>
        <end position="631"/>
    </location>
</feature>
<keyword evidence="1" id="KW-0472">Membrane</keyword>
<keyword evidence="2" id="KW-0378">Hydrolase</keyword>
<evidence type="ECO:0000256" key="1">
    <source>
        <dbReference type="SAM" id="Phobius"/>
    </source>
</evidence>
<dbReference type="SUPFAM" id="SSF54001">
    <property type="entry name" value="Cysteine proteinases"/>
    <property type="match status" value="1"/>
</dbReference>
<keyword evidence="1" id="KW-0812">Transmembrane</keyword>
<proteinExistence type="predicted"/>
<name>A0A4P6Q2F5_9ACTN</name>
<sequence length="1297" mass="135996">MATAGAVWIDVLPSMRSFGRRLKTDTNAAAKAAGLAAGPTLGKSMGGPAAKAGSQAGTTFGQRFGQAADKAITKSVRGVGKSAAAMLVSSLGSAGVSLTAALAPASGAILALPAAAGVAGAAMGTLAVGVSGVGDAMTAVAEGDAEKLSDAMEGLSPKARDFVRSWAGIATSFQPVRRAVQDRLFAGLGSQISTLADQGMPTLRRGMTNVAGSINALAKEATKAASTPMFRGQVRDIFAGTADATDSFRGSVAPLVTVIAELVKIGLPLVSQFGQWATGGLKSAAAFLASEEGAARMNGIVQRSVDVLGQLRDIGTNLGVALGGIFGAASDDGASLLDTIEQLSAKFATWATSAQGQQQLNQTFSLLNQIFTDLLTILPSVAAVVGQITDTFSSLPGPVQSTVTQTLAWSIVLGPVLARVSSLAPAAKAAVGGVKLLSKGVGATVGATRRMAQGFRSAQVAQSAFSGKAGSVGGALRTAWNGAANATRKGASAVASGSKRAWSAVRSGAASAGRAVTSAAASLGRGATQAGAALARMAASAARSAAAMTASLARMAAQAAAASARMIASLVRMAMQSAIQAARVVAGWVLMGVQSMIQAARMAAAWFIAMGPVGWVIAAVIGLVALVIANWSTVKKWTLAIWSAVVSWIQGAIAKIREWISIGLNWIKANWMLLLGILTGPIGLAVGLIVKYWDQIVAGTQAAWRWIKSTISNLWNSTVTWLVARILYVVRWIQIQWITLRVRTLRAWLLLKAAITNALRTAIAWVNARIQYVVRWIQIQWRTLRVRTQRAWLLLRTAVVSTVTRLRDRAVALFSNIRDWIVNRARALRDRVVDAANALRSRMVAAFRRARDGVKHVWTKLQSVAKKPVSFIINTVYNRGIVGLWNKVAKKVPGLGELSKWHPKGFARGGILPGQSSWRQGDDQLVPMRRGEGVYVSEAMRDPYERARLAAVNKAARMGKPLGRFRDGDYQVPGVSATRLGNPPSLPGAPGFAVGGIVGDWIGDKWNDIVGGLKSWATKPLNKLSGQLADKFGKSGWPGIPYRMMTQFQKKILAKLGSEDEAYNSRGGADSWAGLASASERLRRAARFARAQAGEPYRWGGAGPYGYDCSGFTGAIENKIRGVGPYFRRYSTHAFRGSNAPAGWVRGLRSPYMVGITHSSVGHTAGTLMGVNVESSGSAGVRVGGGARGAFSSMFPYRYGFKPVTGDASAHGKAAGGIVSYDSGGYLPPGISTVYNGTGAPEPVMTDRMLRSIIAAARERQRGGDGGDTWNIYETKNARATSREVSKALKNYDALHP</sequence>
<evidence type="ECO:0000313" key="2">
    <source>
        <dbReference type="EMBL" id="QBI53421.1"/>
    </source>
</evidence>
<dbReference type="EC" id="3.4.-.-" evidence="2"/>
<keyword evidence="1" id="KW-1133">Transmembrane helix</keyword>
<feature type="transmembrane region" description="Helical" evidence="1">
    <location>
        <begin position="637"/>
        <end position="657"/>
    </location>
</feature>
<dbReference type="KEGG" id="strr:EKD16_08135"/>
<dbReference type="GO" id="GO:0016787">
    <property type="term" value="F:hydrolase activity"/>
    <property type="evidence" value="ECO:0007669"/>
    <property type="project" value="UniProtKB-KW"/>
</dbReference>
<evidence type="ECO:0000313" key="3">
    <source>
        <dbReference type="Proteomes" id="UP000292235"/>
    </source>
</evidence>
<dbReference type="OrthoDB" id="3765294at2"/>